<reference evidence="1" key="1">
    <citation type="submission" date="2023-10" db="EMBL/GenBank/DDBJ databases">
        <authorList>
            <person name="Chen Y."/>
            <person name="Shah S."/>
            <person name="Dougan E. K."/>
            <person name="Thang M."/>
            <person name="Chan C."/>
        </authorList>
    </citation>
    <scope>NUCLEOTIDE SEQUENCE [LARGE SCALE GENOMIC DNA]</scope>
</reference>
<gene>
    <name evidence="1" type="ORF">PCOR1329_LOCUS35838</name>
</gene>
<sequence length="184" mass="19614">MAGAAAAAAAADGARPAASLEGLARQLLPLLQWEGIHRLCLCGRGCGREVLRAIHERYLSSSPTAVAARISRLASRLSAAQAAQARGSPDALARAAAEISVLNQCTTVLGKNCENYADLFERLGFTVGEDLGDMMDPLLECLEKVQSFQNALQRLQDLHLEVAARTPPPISCRRQAEEGDGYDD</sequence>
<organism evidence="1 2">
    <name type="scientific">Prorocentrum cordatum</name>
    <dbReference type="NCBI Taxonomy" id="2364126"/>
    <lineage>
        <taxon>Eukaryota</taxon>
        <taxon>Sar</taxon>
        <taxon>Alveolata</taxon>
        <taxon>Dinophyceae</taxon>
        <taxon>Prorocentrales</taxon>
        <taxon>Prorocentraceae</taxon>
        <taxon>Prorocentrum</taxon>
    </lineage>
</organism>
<keyword evidence="2" id="KW-1185">Reference proteome</keyword>
<protein>
    <submittedName>
        <fullName evidence="1">Uncharacterized protein</fullName>
    </submittedName>
</protein>
<comment type="caution">
    <text evidence="1">The sequence shown here is derived from an EMBL/GenBank/DDBJ whole genome shotgun (WGS) entry which is preliminary data.</text>
</comment>
<name>A0ABN9T6X1_9DINO</name>
<evidence type="ECO:0000313" key="2">
    <source>
        <dbReference type="Proteomes" id="UP001189429"/>
    </source>
</evidence>
<proteinExistence type="predicted"/>
<accession>A0ABN9T6X1</accession>
<dbReference type="Proteomes" id="UP001189429">
    <property type="component" value="Unassembled WGS sequence"/>
</dbReference>
<evidence type="ECO:0000313" key="1">
    <source>
        <dbReference type="EMBL" id="CAK0840376.1"/>
    </source>
</evidence>
<dbReference type="EMBL" id="CAUYUJ010014374">
    <property type="protein sequence ID" value="CAK0840376.1"/>
    <property type="molecule type" value="Genomic_DNA"/>
</dbReference>